<organism evidence="2 3">
    <name type="scientific">Lachnospira multipara</name>
    <dbReference type="NCBI Taxonomy" id="28051"/>
    <lineage>
        <taxon>Bacteria</taxon>
        <taxon>Bacillati</taxon>
        <taxon>Bacillota</taxon>
        <taxon>Clostridia</taxon>
        <taxon>Lachnospirales</taxon>
        <taxon>Lachnospiraceae</taxon>
        <taxon>Lachnospira</taxon>
    </lineage>
</organism>
<keyword evidence="1" id="KW-1133">Transmembrane helix</keyword>
<evidence type="ECO:0000256" key="1">
    <source>
        <dbReference type="SAM" id="Phobius"/>
    </source>
</evidence>
<dbReference type="Proteomes" id="UP000236726">
    <property type="component" value="Unassembled WGS sequence"/>
</dbReference>
<protein>
    <submittedName>
        <fullName evidence="2">Uncharacterized protein</fullName>
    </submittedName>
</protein>
<keyword evidence="1" id="KW-0472">Membrane</keyword>
<keyword evidence="1" id="KW-0812">Transmembrane</keyword>
<dbReference type="RefSeq" id="WP_103953573.1">
    <property type="nucleotide sequence ID" value="NZ_FNUL01000024.1"/>
</dbReference>
<proteinExistence type="predicted"/>
<evidence type="ECO:0000313" key="2">
    <source>
        <dbReference type="EMBL" id="SEG08398.1"/>
    </source>
</evidence>
<dbReference type="AlphaFoldDB" id="A0A1H5X9I1"/>
<dbReference type="EMBL" id="FNUL01000024">
    <property type="protein sequence ID" value="SEG08398.1"/>
    <property type="molecule type" value="Genomic_DNA"/>
</dbReference>
<reference evidence="2 3" key="1">
    <citation type="submission" date="2016-10" db="EMBL/GenBank/DDBJ databases">
        <authorList>
            <person name="de Groot N.N."/>
        </authorList>
    </citation>
    <scope>NUCLEOTIDE SEQUENCE [LARGE SCALE GENOMIC DNA]</scope>
    <source>
        <strain evidence="2 3">D15d</strain>
    </source>
</reference>
<feature type="transmembrane region" description="Helical" evidence="1">
    <location>
        <begin position="93"/>
        <end position="115"/>
    </location>
</feature>
<feature type="transmembrane region" description="Helical" evidence="1">
    <location>
        <begin position="48"/>
        <end position="66"/>
    </location>
</feature>
<accession>A0A1H5X9I1</accession>
<sequence length="128" mass="13986">MACFLVPTAGAVAVEVASKVAKKNEQHERKEESTNQIQAIPVSRKLSWLVKMLIGGAVLLAFEHVWHGEVVPFFPFLTAMEDSASMAEMFHEMATVGVTMTGIILVVWLGMLAVVSSMEKKLLKAKAN</sequence>
<gene>
    <name evidence="2" type="ORF">SAMN05216537_12417</name>
</gene>
<name>A0A1H5X9I1_9FIRM</name>
<keyword evidence="3" id="KW-1185">Reference proteome</keyword>
<evidence type="ECO:0000313" key="3">
    <source>
        <dbReference type="Proteomes" id="UP000236726"/>
    </source>
</evidence>